<evidence type="ECO:0000256" key="4">
    <source>
        <dbReference type="ARBA" id="ARBA00022857"/>
    </source>
</evidence>
<comment type="pathway">
    <text evidence="1 8">Metabolic intermediate biosynthesis; chorismate biosynthesis; chorismate from D-erythrose 4-phosphate and phosphoenolpyruvate: step 4/7.</text>
</comment>
<comment type="catalytic activity">
    <reaction evidence="7 8">
        <text>shikimate + NADP(+) = 3-dehydroshikimate + NADPH + H(+)</text>
        <dbReference type="Rhea" id="RHEA:17737"/>
        <dbReference type="ChEBI" id="CHEBI:15378"/>
        <dbReference type="ChEBI" id="CHEBI:16630"/>
        <dbReference type="ChEBI" id="CHEBI:36208"/>
        <dbReference type="ChEBI" id="CHEBI:57783"/>
        <dbReference type="ChEBI" id="CHEBI:58349"/>
        <dbReference type="EC" id="1.1.1.25"/>
    </reaction>
</comment>
<keyword evidence="5 8" id="KW-0560">Oxidoreductase</keyword>
<dbReference type="GO" id="GO:0008652">
    <property type="term" value="P:amino acid biosynthetic process"/>
    <property type="evidence" value="ECO:0007669"/>
    <property type="project" value="UniProtKB-KW"/>
</dbReference>
<dbReference type="Gene3D" id="3.40.50.720">
    <property type="entry name" value="NAD(P)-binding Rossmann-like Domain"/>
    <property type="match status" value="1"/>
</dbReference>
<protein>
    <recommendedName>
        <fullName evidence="2 8">Shikimate dehydrogenase (NADP(+))</fullName>
        <shortName evidence="8">SDH</shortName>
        <ecNumber evidence="2 8">1.1.1.25</ecNumber>
    </recommendedName>
</protein>
<accession>A0A4U8TBG5</accession>
<dbReference type="Proteomes" id="UP000029733">
    <property type="component" value="Unassembled WGS sequence"/>
</dbReference>
<feature type="domain" description="Shikimate dehydrogenase substrate binding N-terminal" evidence="9">
    <location>
        <begin position="7"/>
        <end position="86"/>
    </location>
</feature>
<feature type="active site" description="Proton acceptor" evidence="8">
    <location>
        <position position="64"/>
    </location>
</feature>
<feature type="binding site" evidence="8">
    <location>
        <position position="85"/>
    </location>
    <ligand>
        <name>shikimate</name>
        <dbReference type="ChEBI" id="CHEBI:36208"/>
    </ligand>
</feature>
<dbReference type="InterPro" id="IPR036291">
    <property type="entry name" value="NAD(P)-bd_dom_sf"/>
</dbReference>
<dbReference type="InterPro" id="IPR046346">
    <property type="entry name" value="Aminoacid_DH-like_N_sf"/>
</dbReference>
<dbReference type="NCBIfam" id="TIGR00507">
    <property type="entry name" value="aroE"/>
    <property type="match status" value="1"/>
</dbReference>
<feature type="binding site" evidence="8">
    <location>
        <position position="229"/>
    </location>
    <ligand>
        <name>NADP(+)</name>
        <dbReference type="ChEBI" id="CHEBI:58349"/>
    </ligand>
</feature>
<comment type="similarity">
    <text evidence="8">Belongs to the shikimate dehydrogenase family.</text>
</comment>
<feature type="binding site" evidence="8">
    <location>
        <position position="100"/>
    </location>
    <ligand>
        <name>shikimate</name>
        <dbReference type="ChEBI" id="CHEBI:36208"/>
    </ligand>
</feature>
<dbReference type="PANTHER" id="PTHR21089">
    <property type="entry name" value="SHIKIMATE DEHYDROGENASE"/>
    <property type="match status" value="1"/>
</dbReference>
<dbReference type="Pfam" id="PF08501">
    <property type="entry name" value="Shikimate_dh_N"/>
    <property type="match status" value="1"/>
</dbReference>
<dbReference type="NCBIfam" id="NF001316">
    <property type="entry name" value="PRK00258.2-5"/>
    <property type="match status" value="1"/>
</dbReference>
<dbReference type="GO" id="GO:0050661">
    <property type="term" value="F:NADP binding"/>
    <property type="evidence" value="ECO:0007669"/>
    <property type="project" value="InterPro"/>
</dbReference>
<dbReference type="OrthoDB" id="9792692at2"/>
<organism evidence="10 11">
    <name type="scientific">Helicobacter jaachi</name>
    <dbReference type="NCBI Taxonomy" id="1677920"/>
    <lineage>
        <taxon>Bacteria</taxon>
        <taxon>Pseudomonadati</taxon>
        <taxon>Campylobacterota</taxon>
        <taxon>Epsilonproteobacteria</taxon>
        <taxon>Campylobacterales</taxon>
        <taxon>Helicobacteraceae</taxon>
        <taxon>Helicobacter</taxon>
    </lineage>
</organism>
<feature type="binding site" evidence="8">
    <location>
        <begin position="120"/>
        <end position="124"/>
    </location>
    <ligand>
        <name>NADP(+)</name>
        <dbReference type="ChEBI" id="CHEBI:58349"/>
    </ligand>
</feature>
<keyword evidence="4 8" id="KW-0521">NADP</keyword>
<evidence type="ECO:0000256" key="7">
    <source>
        <dbReference type="ARBA" id="ARBA00049442"/>
    </source>
</evidence>
<dbReference type="SUPFAM" id="SSF53223">
    <property type="entry name" value="Aminoacid dehydrogenase-like, N-terminal domain"/>
    <property type="match status" value="1"/>
</dbReference>
<evidence type="ECO:0000256" key="8">
    <source>
        <dbReference type="HAMAP-Rule" id="MF_00222"/>
    </source>
</evidence>
<comment type="caution">
    <text evidence="8">Lacks conserved residue(s) required for the propagation of feature annotation.</text>
</comment>
<keyword evidence="3 8" id="KW-0028">Amino-acid biosynthesis</keyword>
<dbReference type="GO" id="GO:0009073">
    <property type="term" value="P:aromatic amino acid family biosynthetic process"/>
    <property type="evidence" value="ECO:0007669"/>
    <property type="project" value="UniProtKB-KW"/>
</dbReference>
<dbReference type="Gene3D" id="3.40.50.10860">
    <property type="entry name" value="Leucine Dehydrogenase, chain A, domain 1"/>
    <property type="match status" value="1"/>
</dbReference>
<sequence>MLQFFALYGNPVAHSLSPLLHNYAFRQLGIDALYGRILLHNGTQLYENFKAHHLSGANITVPFKEEAFRQSDEVRGIAKDIGACNTWVREGGQIIGYNTDAQGFYDCIKDYKITNALILGAGGSAKAVAMILKAHNIRTTLLNRSIEKLHFFRQKGFECFVSSDFSPTQNYDIIINTTSAGLNNHLLPCSEALLRHLCKGALYAFELIYGKQTPFLHIAKQCGLICADGGQMLINQAALAFALFCDDKDIKSERVAKLMREIW</sequence>
<evidence type="ECO:0000256" key="1">
    <source>
        <dbReference type="ARBA" id="ARBA00004871"/>
    </source>
</evidence>
<evidence type="ECO:0000313" key="11">
    <source>
        <dbReference type="Proteomes" id="UP000029733"/>
    </source>
</evidence>
<feature type="binding site" evidence="8">
    <location>
        <position position="207"/>
    </location>
    <ligand>
        <name>NADP(+)</name>
        <dbReference type="ChEBI" id="CHEBI:58349"/>
    </ligand>
</feature>
<keyword evidence="6 8" id="KW-0057">Aromatic amino acid biosynthesis</keyword>
<feature type="binding site" evidence="8">
    <location>
        <begin position="15"/>
        <end position="17"/>
    </location>
    <ligand>
        <name>shikimate</name>
        <dbReference type="ChEBI" id="CHEBI:36208"/>
    </ligand>
</feature>
<dbReference type="SUPFAM" id="SSF51735">
    <property type="entry name" value="NAD(P)-binding Rossmann-fold domains"/>
    <property type="match status" value="1"/>
</dbReference>
<name>A0A4U8TBG5_9HELI</name>
<dbReference type="PANTHER" id="PTHR21089:SF1">
    <property type="entry name" value="BIFUNCTIONAL 3-DEHYDROQUINATE DEHYDRATASE_SHIKIMATE DEHYDROGENASE, CHLOROPLASTIC"/>
    <property type="match status" value="1"/>
</dbReference>
<dbReference type="EMBL" id="JRPR02000001">
    <property type="protein sequence ID" value="TLD97225.1"/>
    <property type="molecule type" value="Genomic_DNA"/>
</dbReference>
<evidence type="ECO:0000313" key="10">
    <source>
        <dbReference type="EMBL" id="TLD97225.1"/>
    </source>
</evidence>
<dbReference type="InterPro" id="IPR022893">
    <property type="entry name" value="Shikimate_DH_fam"/>
</dbReference>
<evidence type="ECO:0000259" key="9">
    <source>
        <dbReference type="Pfam" id="PF08501"/>
    </source>
</evidence>
<keyword evidence="11" id="KW-1185">Reference proteome</keyword>
<dbReference type="EC" id="1.1.1.25" evidence="2 8"/>
<dbReference type="GO" id="GO:0019632">
    <property type="term" value="P:shikimate metabolic process"/>
    <property type="evidence" value="ECO:0007669"/>
    <property type="project" value="InterPro"/>
</dbReference>
<dbReference type="UniPathway" id="UPA00053">
    <property type="reaction ID" value="UER00087"/>
</dbReference>
<feature type="binding site" evidence="8">
    <location>
        <position position="209"/>
    </location>
    <ligand>
        <name>shikimate</name>
        <dbReference type="ChEBI" id="CHEBI:36208"/>
    </ligand>
</feature>
<comment type="function">
    <text evidence="8">Involved in the biosynthesis of the chorismate, which leads to the biosynthesis of aromatic amino acids. Catalyzes the reversible NADPH linked reduction of 3-dehydroshikimate (DHSA) to yield shikimate (SA).</text>
</comment>
<dbReference type="HAMAP" id="MF_00222">
    <property type="entry name" value="Shikimate_DH_AroE"/>
    <property type="match status" value="1"/>
</dbReference>
<gene>
    <name evidence="8" type="primary">aroE</name>
    <name evidence="10" type="ORF">LS71_000220</name>
</gene>
<dbReference type="CDD" id="cd01065">
    <property type="entry name" value="NAD_bind_Shikimate_DH"/>
    <property type="match status" value="1"/>
</dbReference>
<reference evidence="10 11" key="1">
    <citation type="journal article" date="2014" name="Genome Announc.">
        <title>Draft genome sequences of eight enterohepatic helicobacter species isolated from both laboratory and wild rodents.</title>
        <authorList>
            <person name="Sheh A."/>
            <person name="Shen Z."/>
            <person name="Fox J.G."/>
        </authorList>
    </citation>
    <scope>NUCLEOTIDE SEQUENCE [LARGE SCALE GENOMIC DNA]</scope>
    <source>
        <strain evidence="10 11">MIT 09-6949</strain>
    </source>
</reference>
<comment type="caution">
    <text evidence="10">The sequence shown here is derived from an EMBL/GenBank/DDBJ whole genome shotgun (WGS) entry which is preliminary data.</text>
</comment>
<dbReference type="InterPro" id="IPR013708">
    <property type="entry name" value="Shikimate_DH-bd_N"/>
</dbReference>
<proteinExistence type="inferred from homology"/>
<dbReference type="RefSeq" id="WP_034352655.1">
    <property type="nucleotide sequence ID" value="NZ_JRPR02000001.1"/>
</dbReference>
<dbReference type="GO" id="GO:0004764">
    <property type="term" value="F:shikimate 3-dehydrogenase (NADP+) activity"/>
    <property type="evidence" value="ECO:0007669"/>
    <property type="project" value="UniProtKB-UniRule"/>
</dbReference>
<dbReference type="InterPro" id="IPR011342">
    <property type="entry name" value="Shikimate_DH"/>
</dbReference>
<dbReference type="AlphaFoldDB" id="A0A4U8TBG5"/>
<dbReference type="GO" id="GO:0009423">
    <property type="term" value="P:chorismate biosynthetic process"/>
    <property type="evidence" value="ECO:0007669"/>
    <property type="project" value="UniProtKB-UniRule"/>
</dbReference>
<comment type="subunit">
    <text evidence="8">Homodimer.</text>
</comment>
<feature type="binding site" evidence="8">
    <location>
        <position position="60"/>
    </location>
    <ligand>
        <name>shikimate</name>
        <dbReference type="ChEBI" id="CHEBI:36208"/>
    </ligand>
</feature>
<evidence type="ECO:0000256" key="6">
    <source>
        <dbReference type="ARBA" id="ARBA00023141"/>
    </source>
</evidence>
<dbReference type="STRING" id="1677920.LS71_01500"/>
<feature type="binding site" evidence="8">
    <location>
        <position position="236"/>
    </location>
    <ligand>
        <name>shikimate</name>
        <dbReference type="ChEBI" id="CHEBI:36208"/>
    </ligand>
</feature>
<evidence type="ECO:0000256" key="5">
    <source>
        <dbReference type="ARBA" id="ARBA00023002"/>
    </source>
</evidence>
<dbReference type="GO" id="GO:0005829">
    <property type="term" value="C:cytosol"/>
    <property type="evidence" value="ECO:0007669"/>
    <property type="project" value="TreeGrafter"/>
</dbReference>
<evidence type="ECO:0000256" key="2">
    <source>
        <dbReference type="ARBA" id="ARBA00012962"/>
    </source>
</evidence>
<evidence type="ECO:0000256" key="3">
    <source>
        <dbReference type="ARBA" id="ARBA00022605"/>
    </source>
</evidence>